<dbReference type="InterPro" id="IPR011050">
    <property type="entry name" value="Pectin_lyase_fold/virulence"/>
</dbReference>
<dbReference type="AlphaFoldDB" id="X1VAV7"/>
<comment type="caution">
    <text evidence="1">The sequence shown here is derived from an EMBL/GenBank/DDBJ whole genome shotgun (WGS) entry which is preliminary data.</text>
</comment>
<accession>X1VAV7</accession>
<proteinExistence type="predicted"/>
<gene>
    <name evidence="1" type="ORF">S12H4_42397</name>
</gene>
<feature type="non-terminal residue" evidence="1">
    <location>
        <position position="244"/>
    </location>
</feature>
<sequence length="244" mass="26668">MDLADDCAGGDGTSYRPANRDCAGSGGIKAWNTPNELDTEIAASNLIYVRQGTYTSVDDLRFSPTPAVDPANEGERITYKLYPGDSAFTLKGDPKDSSFVGLGVNDHYYTFEGLNFEEFPTGIAFWIGGDYNVLKDITADKCLTTSCWAFISPDATGTVIDGGTFNNAGYYSGQTAVYAEGIKVQGTSTLIQNSYFGNATHASILPGYNTDFYTVFRNNVYENTWRHSLNLYFAGQWGISYFLV</sequence>
<dbReference type="Gene3D" id="2.160.20.10">
    <property type="entry name" value="Single-stranded right-handed beta-helix, Pectin lyase-like"/>
    <property type="match status" value="1"/>
</dbReference>
<dbReference type="EMBL" id="BARW01025938">
    <property type="protein sequence ID" value="GAJ14027.1"/>
    <property type="molecule type" value="Genomic_DNA"/>
</dbReference>
<dbReference type="InterPro" id="IPR012334">
    <property type="entry name" value="Pectin_lyas_fold"/>
</dbReference>
<dbReference type="SUPFAM" id="SSF51126">
    <property type="entry name" value="Pectin lyase-like"/>
    <property type="match status" value="1"/>
</dbReference>
<evidence type="ECO:0000313" key="1">
    <source>
        <dbReference type="EMBL" id="GAJ14027.1"/>
    </source>
</evidence>
<protein>
    <submittedName>
        <fullName evidence="1">Uncharacterized protein</fullName>
    </submittedName>
</protein>
<organism evidence="1">
    <name type="scientific">marine sediment metagenome</name>
    <dbReference type="NCBI Taxonomy" id="412755"/>
    <lineage>
        <taxon>unclassified sequences</taxon>
        <taxon>metagenomes</taxon>
        <taxon>ecological metagenomes</taxon>
    </lineage>
</organism>
<reference evidence="1" key="1">
    <citation type="journal article" date="2014" name="Front. Microbiol.">
        <title>High frequency of phylogenetically diverse reductive dehalogenase-homologous genes in deep subseafloor sedimentary metagenomes.</title>
        <authorList>
            <person name="Kawai M."/>
            <person name="Futagami T."/>
            <person name="Toyoda A."/>
            <person name="Takaki Y."/>
            <person name="Nishi S."/>
            <person name="Hori S."/>
            <person name="Arai W."/>
            <person name="Tsubouchi T."/>
            <person name="Morono Y."/>
            <person name="Uchiyama I."/>
            <person name="Ito T."/>
            <person name="Fujiyama A."/>
            <person name="Inagaki F."/>
            <person name="Takami H."/>
        </authorList>
    </citation>
    <scope>NUCLEOTIDE SEQUENCE</scope>
    <source>
        <strain evidence="1">Expedition CK06-06</strain>
    </source>
</reference>
<name>X1VAV7_9ZZZZ</name>